<dbReference type="EMBL" id="LCMS01000011">
    <property type="protein sequence ID" value="KKU40739.1"/>
    <property type="molecule type" value="Genomic_DNA"/>
</dbReference>
<evidence type="ECO:0000313" key="2">
    <source>
        <dbReference type="Proteomes" id="UP000034795"/>
    </source>
</evidence>
<proteinExistence type="predicted"/>
<organism evidence="1 2">
    <name type="scientific">Candidatus Uhrbacteria bacterium GW2011_GWE2_46_68</name>
    <dbReference type="NCBI Taxonomy" id="1618994"/>
    <lineage>
        <taxon>Bacteria</taxon>
        <taxon>Candidatus Uhriibacteriota</taxon>
    </lineage>
</organism>
<comment type="caution">
    <text evidence="1">The sequence shown here is derived from an EMBL/GenBank/DDBJ whole genome shotgun (WGS) entry which is preliminary data.</text>
</comment>
<dbReference type="AlphaFoldDB" id="A0A0G1Q6X2"/>
<gene>
    <name evidence="1" type="ORF">UX57_C0011G0025</name>
</gene>
<reference evidence="1 2" key="1">
    <citation type="journal article" date="2015" name="Nature">
        <title>rRNA introns, odd ribosomes, and small enigmatic genomes across a large radiation of phyla.</title>
        <authorList>
            <person name="Brown C.T."/>
            <person name="Hug L.A."/>
            <person name="Thomas B.C."/>
            <person name="Sharon I."/>
            <person name="Castelle C.J."/>
            <person name="Singh A."/>
            <person name="Wilkins M.J."/>
            <person name="Williams K.H."/>
            <person name="Banfield J.F."/>
        </authorList>
    </citation>
    <scope>NUCLEOTIDE SEQUENCE [LARGE SCALE GENOMIC DNA]</scope>
</reference>
<name>A0A0G1Q6X2_9BACT</name>
<dbReference type="STRING" id="1618994.UX57_C0011G0025"/>
<evidence type="ECO:0000313" key="1">
    <source>
        <dbReference type="EMBL" id="KKU40739.1"/>
    </source>
</evidence>
<sequence length="150" mass="17670">MNDFFRPRSELSTTQTEVWIQNTSEILGEAIMDSVSSVRDSLPKEHRAHFETLRQEIIDFTKAHGISRESLGKPDLLREVTSKLSTQDLERLALLLERFEHLLIRKEPKEITDSLEYVEEFYHLREQYTSQVSLLEQVRSNFRTNRHPAL</sequence>
<protein>
    <submittedName>
        <fullName evidence="1">Uncharacterized protein</fullName>
    </submittedName>
</protein>
<dbReference type="Proteomes" id="UP000034795">
    <property type="component" value="Unassembled WGS sequence"/>
</dbReference>
<accession>A0A0G1Q6X2</accession>